<dbReference type="EMBL" id="JAQQKW010000006">
    <property type="protein sequence ID" value="MDC7694905.1"/>
    <property type="molecule type" value="Genomic_DNA"/>
</dbReference>
<keyword evidence="2 5" id="KW-0812">Transmembrane</keyword>
<comment type="subcellular location">
    <subcellularLocation>
        <location evidence="1">Cell membrane</location>
        <topology evidence="1">Multi-pass membrane protein</topology>
    </subcellularLocation>
</comment>
<dbReference type="InterPro" id="IPR009325">
    <property type="entry name" value="DUF983"/>
</dbReference>
<dbReference type="SUPFAM" id="SSF90123">
    <property type="entry name" value="ABC transporter transmembrane region"/>
    <property type="match status" value="1"/>
</dbReference>
<gene>
    <name evidence="6" type="ORF">PQU94_11495</name>
</gene>
<name>A0ABT5IFC9_9CAUL</name>
<feature type="transmembrane region" description="Helical" evidence="5">
    <location>
        <begin position="81"/>
        <end position="103"/>
    </location>
</feature>
<evidence type="ECO:0000256" key="2">
    <source>
        <dbReference type="ARBA" id="ARBA00022692"/>
    </source>
</evidence>
<reference evidence="6 7" key="1">
    <citation type="submission" date="2023-01" db="EMBL/GenBank/DDBJ databases">
        <title>Novel species of the genus Asticcacaulis isolated from rivers.</title>
        <authorList>
            <person name="Lu H."/>
        </authorList>
    </citation>
    <scope>NUCLEOTIDE SEQUENCE [LARGE SCALE GENOMIC DNA]</scope>
    <source>
        <strain evidence="6 7">DXS10W</strain>
    </source>
</reference>
<evidence type="ECO:0000256" key="5">
    <source>
        <dbReference type="SAM" id="Phobius"/>
    </source>
</evidence>
<dbReference type="InterPro" id="IPR036640">
    <property type="entry name" value="ABC1_TM_sf"/>
</dbReference>
<evidence type="ECO:0000256" key="4">
    <source>
        <dbReference type="ARBA" id="ARBA00023136"/>
    </source>
</evidence>
<protein>
    <submittedName>
        <fullName evidence="6">DUF983 domain-containing protein</fullName>
    </submittedName>
</protein>
<feature type="transmembrane region" description="Helical" evidence="5">
    <location>
        <begin position="55"/>
        <end position="75"/>
    </location>
</feature>
<keyword evidence="4 5" id="KW-0472">Membrane</keyword>
<proteinExistence type="predicted"/>
<sequence length="123" mass="13548">MAGPDSREVSFLAAARGRCPVCGQGKLYKGFLKIAPECSQCHTDFQTADTGDGPVVFVILIVGFIVCFGFMITALSHDWPLWLHMIIWLPLALVLSLGLMPPLKGLMVASQLKNRVNDKDRFK</sequence>
<keyword evidence="3 5" id="KW-1133">Transmembrane helix</keyword>
<evidence type="ECO:0000313" key="7">
    <source>
        <dbReference type="Proteomes" id="UP001216595"/>
    </source>
</evidence>
<dbReference type="Pfam" id="PF06170">
    <property type="entry name" value="DUF983"/>
    <property type="match status" value="1"/>
</dbReference>
<dbReference type="Proteomes" id="UP001216595">
    <property type="component" value="Unassembled WGS sequence"/>
</dbReference>
<evidence type="ECO:0000313" key="6">
    <source>
        <dbReference type="EMBL" id="MDC7694905.1"/>
    </source>
</evidence>
<dbReference type="RefSeq" id="WP_272741609.1">
    <property type="nucleotide sequence ID" value="NZ_JAQQKW010000006.1"/>
</dbReference>
<comment type="caution">
    <text evidence="6">The sequence shown here is derived from an EMBL/GenBank/DDBJ whole genome shotgun (WGS) entry which is preliminary data.</text>
</comment>
<accession>A0ABT5IFC9</accession>
<keyword evidence="7" id="KW-1185">Reference proteome</keyword>
<organism evidence="6 7">
    <name type="scientific">Asticcacaulis currens</name>
    <dbReference type="NCBI Taxonomy" id="2984210"/>
    <lineage>
        <taxon>Bacteria</taxon>
        <taxon>Pseudomonadati</taxon>
        <taxon>Pseudomonadota</taxon>
        <taxon>Alphaproteobacteria</taxon>
        <taxon>Caulobacterales</taxon>
        <taxon>Caulobacteraceae</taxon>
        <taxon>Asticcacaulis</taxon>
    </lineage>
</organism>
<evidence type="ECO:0000256" key="3">
    <source>
        <dbReference type="ARBA" id="ARBA00022989"/>
    </source>
</evidence>
<evidence type="ECO:0000256" key="1">
    <source>
        <dbReference type="ARBA" id="ARBA00004651"/>
    </source>
</evidence>